<comment type="similarity">
    <text evidence="2">Belongs to the AB hydrolase superfamily.</text>
</comment>
<dbReference type="InterPro" id="IPR016812">
    <property type="entry name" value="PPase_methylesterase_euk"/>
</dbReference>
<dbReference type="InterPro" id="IPR000639">
    <property type="entry name" value="Epox_hydrolase-like"/>
</dbReference>
<evidence type="ECO:0000256" key="2">
    <source>
        <dbReference type="ARBA" id="ARBA00008645"/>
    </source>
</evidence>
<dbReference type="InterPro" id="IPR044417">
    <property type="entry name" value="PRDM7_9_PR-SET"/>
</dbReference>
<feature type="domain" description="SET" evidence="11">
    <location>
        <begin position="29"/>
        <end position="143"/>
    </location>
</feature>
<reference evidence="12 13" key="1">
    <citation type="submission" date="2015-12" db="EMBL/GenBank/DDBJ databases">
        <title>Draft genome of the nematode, Onchocerca flexuosa.</title>
        <authorList>
            <person name="Mitreva M."/>
        </authorList>
    </citation>
    <scope>NUCLEOTIDE SEQUENCE [LARGE SCALE GENOMIC DNA]</scope>
    <source>
        <strain evidence="12">Red Deer</strain>
    </source>
</reference>
<dbReference type="GO" id="GO:0005634">
    <property type="term" value="C:nucleus"/>
    <property type="evidence" value="ECO:0007669"/>
    <property type="project" value="UniProtKB-SubCell"/>
</dbReference>
<evidence type="ECO:0000256" key="1">
    <source>
        <dbReference type="ARBA" id="ARBA00004123"/>
    </source>
</evidence>
<protein>
    <recommendedName>
        <fullName evidence="3">protein phosphatase methylesterase-1</fullName>
        <ecNumber evidence="3">3.1.1.89</ecNumber>
    </recommendedName>
</protein>
<comment type="catalytic activity">
    <reaction evidence="10">
        <text>[phosphatase 2A protein]-C-terminal L-leucine methyl ester + H2O = [phosphatase 2A protein]-C-terminal L-leucine + methanol + H(+)</text>
        <dbReference type="Rhea" id="RHEA:48548"/>
        <dbReference type="Rhea" id="RHEA-COMP:12134"/>
        <dbReference type="Rhea" id="RHEA-COMP:12135"/>
        <dbReference type="ChEBI" id="CHEBI:15377"/>
        <dbReference type="ChEBI" id="CHEBI:15378"/>
        <dbReference type="ChEBI" id="CHEBI:17790"/>
        <dbReference type="ChEBI" id="CHEBI:90516"/>
        <dbReference type="ChEBI" id="CHEBI:90517"/>
        <dbReference type="EC" id="3.1.1.89"/>
    </reaction>
</comment>
<dbReference type="GO" id="GO:0032259">
    <property type="term" value="P:methylation"/>
    <property type="evidence" value="ECO:0007669"/>
    <property type="project" value="UniProtKB-KW"/>
</dbReference>
<evidence type="ECO:0000256" key="7">
    <source>
        <dbReference type="ARBA" id="ARBA00022691"/>
    </source>
</evidence>
<evidence type="ECO:0000259" key="11">
    <source>
        <dbReference type="PROSITE" id="PS50280"/>
    </source>
</evidence>
<gene>
    <name evidence="12" type="ORF">X798_06823</name>
</gene>
<evidence type="ECO:0000256" key="8">
    <source>
        <dbReference type="ARBA" id="ARBA00022801"/>
    </source>
</evidence>
<sequence>MSFFLYFCYYHFFQVREENKPRAEQTLPAFFEIKTSKIPKAGLGVFAKMDIPIGLVFGPYQGILLSDPKKADQNGYSWEIRISGKPSQYIDGSDPRYSNWMRYINSSRFENEQNLIAFQYNGSVYYRVFRPISEGIELLENVTCLTWEMSSLRREILPKKGLAAINEDGSNIATGTSPSTSRGLRRGGMMDVTPLEWDEFFDKKLNLNINNDIFCVYTKGNTGPIFYMLHGGGYSGLTWAALTEELSSQVQCRIVAPDLRGHGDTITTDELDLSTERQVEDIVAIHKNICAGEAIPTFIIGHSMGGALSVHVAASNRIENVVGIAVIDVVEGSAMEALKTMKHFLKSRPQKFGSIGAAVEWCCKSGTAKNSRAARVSMPAQIKKTGDLYTWRIDLSKTEPFWIGWFKGLSKLFLSCPAPKLLVLAGVDRLDTDLIVGQMQGKFQETILPKAGHAVQEDSPEDLADTLANFAIRNRFCNPLHY</sequence>
<dbReference type="PROSITE" id="PS50280">
    <property type="entry name" value="SET"/>
    <property type="match status" value="1"/>
</dbReference>
<dbReference type="GO" id="GO:0051723">
    <property type="term" value="F:protein methylesterase activity"/>
    <property type="evidence" value="ECO:0007669"/>
    <property type="project" value="UniProtKB-EC"/>
</dbReference>
<keyword evidence="4" id="KW-0719">Serine esterase</keyword>
<evidence type="ECO:0000313" key="12">
    <source>
        <dbReference type="EMBL" id="OZC06189.1"/>
    </source>
</evidence>
<keyword evidence="13" id="KW-1185">Reference proteome</keyword>
<evidence type="ECO:0000256" key="9">
    <source>
        <dbReference type="ARBA" id="ARBA00023242"/>
    </source>
</evidence>
<evidence type="ECO:0000256" key="3">
    <source>
        <dbReference type="ARBA" id="ARBA00013111"/>
    </source>
</evidence>
<evidence type="ECO:0000256" key="6">
    <source>
        <dbReference type="ARBA" id="ARBA00022679"/>
    </source>
</evidence>
<keyword evidence="7" id="KW-0949">S-adenosyl-L-methionine</keyword>
<dbReference type="Gene3D" id="3.40.50.1820">
    <property type="entry name" value="alpha/beta hydrolase"/>
    <property type="match status" value="1"/>
</dbReference>
<evidence type="ECO:0000313" key="13">
    <source>
        <dbReference type="Proteomes" id="UP000242913"/>
    </source>
</evidence>
<dbReference type="InterPro" id="IPR046341">
    <property type="entry name" value="SET_dom_sf"/>
</dbReference>
<dbReference type="SUPFAM" id="SSF53474">
    <property type="entry name" value="alpha/beta-Hydrolases"/>
    <property type="match status" value="1"/>
</dbReference>
<dbReference type="CDD" id="cd19193">
    <property type="entry name" value="PR-SET_PRDM7_9"/>
    <property type="match status" value="1"/>
</dbReference>
<dbReference type="PRINTS" id="PR00412">
    <property type="entry name" value="EPOXHYDRLASE"/>
</dbReference>
<dbReference type="PANTHER" id="PTHR14189:SF0">
    <property type="entry name" value="PROTEIN PHOSPHATASE METHYLESTERASE 1"/>
    <property type="match status" value="1"/>
</dbReference>
<name>A0A238BL57_9BILA</name>
<dbReference type="GO" id="GO:0042054">
    <property type="term" value="F:histone methyltransferase activity"/>
    <property type="evidence" value="ECO:0007669"/>
    <property type="project" value="InterPro"/>
</dbReference>
<dbReference type="SUPFAM" id="SSF82199">
    <property type="entry name" value="SET domain"/>
    <property type="match status" value="1"/>
</dbReference>
<organism evidence="12 13">
    <name type="scientific">Onchocerca flexuosa</name>
    <dbReference type="NCBI Taxonomy" id="387005"/>
    <lineage>
        <taxon>Eukaryota</taxon>
        <taxon>Metazoa</taxon>
        <taxon>Ecdysozoa</taxon>
        <taxon>Nematoda</taxon>
        <taxon>Chromadorea</taxon>
        <taxon>Rhabditida</taxon>
        <taxon>Spirurina</taxon>
        <taxon>Spiruromorpha</taxon>
        <taxon>Filarioidea</taxon>
        <taxon>Onchocercidae</taxon>
        <taxon>Onchocerca</taxon>
    </lineage>
</organism>
<dbReference type="InterPro" id="IPR001214">
    <property type="entry name" value="SET_dom"/>
</dbReference>
<dbReference type="Proteomes" id="UP000242913">
    <property type="component" value="Unassembled WGS sequence"/>
</dbReference>
<proteinExistence type="inferred from homology"/>
<dbReference type="EC" id="3.1.1.89" evidence="3"/>
<evidence type="ECO:0000256" key="4">
    <source>
        <dbReference type="ARBA" id="ARBA00022487"/>
    </source>
</evidence>
<accession>A0A238BL57</accession>
<evidence type="ECO:0000256" key="5">
    <source>
        <dbReference type="ARBA" id="ARBA00022603"/>
    </source>
</evidence>
<comment type="subcellular location">
    <subcellularLocation>
        <location evidence="1">Nucleus</location>
    </subcellularLocation>
</comment>
<dbReference type="InterPro" id="IPR029058">
    <property type="entry name" value="AB_hydrolase_fold"/>
</dbReference>
<dbReference type="SMART" id="SM00317">
    <property type="entry name" value="SET"/>
    <property type="match status" value="1"/>
</dbReference>
<evidence type="ECO:0000256" key="10">
    <source>
        <dbReference type="ARBA" id="ARBA00049203"/>
    </source>
</evidence>
<keyword evidence="8 12" id="KW-0378">Hydrolase</keyword>
<dbReference type="Pfam" id="PF12697">
    <property type="entry name" value="Abhydrolase_6"/>
    <property type="match status" value="1"/>
</dbReference>
<dbReference type="AlphaFoldDB" id="A0A238BL57"/>
<keyword evidence="5" id="KW-0489">Methyltransferase</keyword>
<keyword evidence="9" id="KW-0539">Nucleus</keyword>
<dbReference type="PANTHER" id="PTHR14189">
    <property type="entry name" value="PROTEIN PHOSPHATASE METHYLESTERASE-1 RELATED"/>
    <property type="match status" value="1"/>
</dbReference>
<dbReference type="InterPro" id="IPR000073">
    <property type="entry name" value="AB_hydrolase_1"/>
</dbReference>
<dbReference type="OrthoDB" id="194865at2759"/>
<keyword evidence="6" id="KW-0808">Transferase</keyword>
<dbReference type="Pfam" id="PF21549">
    <property type="entry name" value="PRDM2_PR"/>
    <property type="match status" value="1"/>
</dbReference>
<dbReference type="Gene3D" id="2.170.270.10">
    <property type="entry name" value="SET domain"/>
    <property type="match status" value="1"/>
</dbReference>
<dbReference type="EMBL" id="KZ270184">
    <property type="protein sequence ID" value="OZC06189.1"/>
    <property type="molecule type" value="Genomic_DNA"/>
</dbReference>